<dbReference type="PANTHER" id="PTHR35779">
    <property type="entry name" value="PH-RESPONSE REGULATOR PROTEIN PALH/RIM21"/>
    <property type="match status" value="1"/>
</dbReference>
<feature type="transmembrane region" description="Helical" evidence="7">
    <location>
        <begin position="277"/>
        <end position="303"/>
    </location>
</feature>
<evidence type="ECO:0000256" key="2">
    <source>
        <dbReference type="ARBA" id="ARBA00022692"/>
    </source>
</evidence>
<evidence type="ECO:0000256" key="1">
    <source>
        <dbReference type="ARBA" id="ARBA00004141"/>
    </source>
</evidence>
<dbReference type="Proteomes" id="UP000018144">
    <property type="component" value="Unassembled WGS sequence"/>
</dbReference>
<feature type="transmembrane region" description="Helical" evidence="7">
    <location>
        <begin position="112"/>
        <end position="130"/>
    </location>
</feature>
<feature type="transmembrane region" description="Helical" evidence="7">
    <location>
        <begin position="197"/>
        <end position="216"/>
    </location>
</feature>
<feature type="transmembrane region" description="Helical" evidence="7">
    <location>
        <begin position="83"/>
        <end position="103"/>
    </location>
</feature>
<feature type="region of interest" description="Disordered" evidence="6">
    <location>
        <begin position="359"/>
        <end position="519"/>
    </location>
</feature>
<dbReference type="OMA" id="PMAYSIS"/>
<dbReference type="STRING" id="1076935.U4LS67"/>
<dbReference type="GO" id="GO:0005886">
    <property type="term" value="C:plasma membrane"/>
    <property type="evidence" value="ECO:0007669"/>
    <property type="project" value="TreeGrafter"/>
</dbReference>
<evidence type="ECO:0000256" key="5">
    <source>
        <dbReference type="ARBA" id="ARBA00038109"/>
    </source>
</evidence>
<evidence type="ECO:0000256" key="3">
    <source>
        <dbReference type="ARBA" id="ARBA00022989"/>
    </source>
</evidence>
<keyword evidence="4 7" id="KW-0472">Membrane</keyword>
<feature type="compositionally biased region" description="Low complexity" evidence="6">
    <location>
        <begin position="462"/>
        <end position="493"/>
    </location>
</feature>
<keyword evidence="3 7" id="KW-1133">Transmembrane helix</keyword>
<dbReference type="OrthoDB" id="5393256at2759"/>
<protein>
    <submittedName>
        <fullName evidence="8">Similar to pH-response regulator protein palH/RIM21 acc. no. Q9P904</fullName>
    </submittedName>
</protein>
<organism evidence="8 9">
    <name type="scientific">Pyronema omphalodes (strain CBS 100304)</name>
    <name type="common">Pyronema confluens</name>
    <dbReference type="NCBI Taxonomy" id="1076935"/>
    <lineage>
        <taxon>Eukaryota</taxon>
        <taxon>Fungi</taxon>
        <taxon>Dikarya</taxon>
        <taxon>Ascomycota</taxon>
        <taxon>Pezizomycotina</taxon>
        <taxon>Pezizomycetes</taxon>
        <taxon>Pezizales</taxon>
        <taxon>Pyronemataceae</taxon>
        <taxon>Pyronema</taxon>
    </lineage>
</organism>
<feature type="compositionally biased region" description="Polar residues" evidence="6">
    <location>
        <begin position="393"/>
        <end position="404"/>
    </location>
</feature>
<dbReference type="InterPro" id="IPR014844">
    <property type="entry name" value="PalH"/>
</dbReference>
<dbReference type="EMBL" id="HF936538">
    <property type="protein sequence ID" value="CCX34429.1"/>
    <property type="molecule type" value="Genomic_DNA"/>
</dbReference>
<accession>U4LS67</accession>
<dbReference type="GO" id="GO:0071467">
    <property type="term" value="P:cellular response to pH"/>
    <property type="evidence" value="ECO:0007669"/>
    <property type="project" value="TreeGrafter"/>
</dbReference>
<comment type="similarity">
    <text evidence="5">Belongs to the palH/RIM21 family.</text>
</comment>
<dbReference type="AlphaFoldDB" id="U4LS67"/>
<feature type="transmembrane region" description="Helical" evidence="7">
    <location>
        <begin position="236"/>
        <end position="257"/>
    </location>
</feature>
<reference evidence="8 9" key="1">
    <citation type="journal article" date="2013" name="PLoS Genet.">
        <title>The genome and development-dependent transcriptomes of Pyronema confluens: a window into fungal evolution.</title>
        <authorList>
            <person name="Traeger S."/>
            <person name="Altegoer F."/>
            <person name="Freitag M."/>
            <person name="Gabaldon T."/>
            <person name="Kempken F."/>
            <person name="Kumar A."/>
            <person name="Marcet-Houben M."/>
            <person name="Poggeler S."/>
            <person name="Stajich J.E."/>
            <person name="Nowrousian M."/>
        </authorList>
    </citation>
    <scope>NUCLEOTIDE SEQUENCE [LARGE SCALE GENOMIC DNA]</scope>
    <source>
        <strain evidence="9">CBS 100304</strain>
        <tissue evidence="8">Vegetative mycelium</tissue>
    </source>
</reference>
<gene>
    <name evidence="8" type="ORF">PCON_03693</name>
</gene>
<sequence>MPIQNWRATTSPPQRFTLPASCTPYLLPSGLKIPLATTTTILTTAVHVTPECFTAIPTGSHDTKVSVSGTDLRDPFYASTIPMAYSIAATTTLAYVLLALLFLPNPPHSRPWLQKVATLSVCICLTIAFSETTDVLRREYLSVGSSVYSYTNEAREVRERVVGGMHIKVGRLISDLFLWLAQVQTLIRLFPRQREKVVIKWAGFALIVLDTLFGVLEAFVSPMASTDSFLDAIPALSYLFQICLSTMYAGCVIYYSFAKRRFSYFYPHRPFVTTRRYGGRSIFLVAILSIASVITPIVFFVVDIAQKDLKGWGDYIRWVGAAASSVVVWEWVDRIEGLEREDRKGGVLGREVYDEDEDLRFTGRRDEDDGLPPPPRRRGSRASESTRYEVNMRQLSTAVSSTEQGGRDGTVSPPPTTAETEATGGSRWPWKRRGRSSRRGESSSGGATGDLEEAAMHPLPPSTESAGASASAGPSATASTATSPGLGVTTPVKQEPPQPVQQQLPVHIIPAPRRLRRGV</sequence>
<evidence type="ECO:0000256" key="4">
    <source>
        <dbReference type="ARBA" id="ARBA00023136"/>
    </source>
</evidence>
<name>U4LS67_PYROM</name>
<evidence type="ECO:0000313" key="9">
    <source>
        <dbReference type="Proteomes" id="UP000018144"/>
    </source>
</evidence>
<keyword evidence="2 7" id="KW-0812">Transmembrane</keyword>
<keyword evidence="9" id="KW-1185">Reference proteome</keyword>
<evidence type="ECO:0000256" key="7">
    <source>
        <dbReference type="SAM" id="Phobius"/>
    </source>
</evidence>
<feature type="compositionally biased region" description="Low complexity" evidence="6">
    <location>
        <begin position="417"/>
        <end position="428"/>
    </location>
</feature>
<dbReference type="eggNOG" id="ENOG502QWMT">
    <property type="taxonomic scope" value="Eukaryota"/>
</dbReference>
<dbReference type="PANTHER" id="PTHR35779:SF1">
    <property type="entry name" value="PH-RESPONSE REGULATOR PROTEIN PALH_RIM21"/>
    <property type="match status" value="1"/>
</dbReference>
<comment type="subcellular location">
    <subcellularLocation>
        <location evidence="1">Membrane</location>
        <topology evidence="1">Multi-pass membrane protein</topology>
    </subcellularLocation>
</comment>
<dbReference type="Pfam" id="PF08733">
    <property type="entry name" value="PalH"/>
    <property type="match status" value="1"/>
</dbReference>
<evidence type="ECO:0000256" key="6">
    <source>
        <dbReference type="SAM" id="MobiDB-lite"/>
    </source>
</evidence>
<proteinExistence type="inferred from homology"/>
<evidence type="ECO:0000313" key="8">
    <source>
        <dbReference type="EMBL" id="CCX34429.1"/>
    </source>
</evidence>